<protein>
    <submittedName>
        <fullName evidence="1">Uncharacterized protein</fullName>
    </submittedName>
</protein>
<sequence>MAMQKDIERRQNEFMVLLEEEYGYKHWFWFPRMMPFELEAWWEKLATVDPYFRTPEPLPGDILFAEDMECWYSLQENGRHYQAHTHCDDDSWLMSPSEKYIYHRGYEGERE</sequence>
<dbReference type="EMBL" id="JBGMEL010000004">
    <property type="protein sequence ID" value="MFA0789924.1"/>
    <property type="molecule type" value="Genomic_DNA"/>
</dbReference>
<organism evidence="1 2">
    <name type="scientific">Microbulbifer echini</name>
    <dbReference type="NCBI Taxonomy" id="1529067"/>
    <lineage>
        <taxon>Bacteria</taxon>
        <taxon>Pseudomonadati</taxon>
        <taxon>Pseudomonadota</taxon>
        <taxon>Gammaproteobacteria</taxon>
        <taxon>Cellvibrionales</taxon>
        <taxon>Microbulbiferaceae</taxon>
        <taxon>Microbulbifer</taxon>
    </lineage>
</organism>
<dbReference type="Proteomes" id="UP001569414">
    <property type="component" value="Unassembled WGS sequence"/>
</dbReference>
<gene>
    <name evidence="1" type="ORF">ACCI51_05150</name>
</gene>
<accession>A0ABV4NK39</accession>
<keyword evidence="2" id="KW-1185">Reference proteome</keyword>
<dbReference type="RefSeq" id="WP_371842837.1">
    <property type="nucleotide sequence ID" value="NZ_JBGMEL010000004.1"/>
</dbReference>
<evidence type="ECO:0000313" key="1">
    <source>
        <dbReference type="EMBL" id="MFA0789924.1"/>
    </source>
</evidence>
<reference evidence="1 2" key="1">
    <citation type="submission" date="2024-08" db="EMBL/GenBank/DDBJ databases">
        <authorList>
            <person name="Ishaq N."/>
        </authorList>
    </citation>
    <scope>NUCLEOTIDE SEQUENCE [LARGE SCALE GENOMIC DNA]</scope>
    <source>
        <strain evidence="1 2">JCM 30400</strain>
    </source>
</reference>
<proteinExistence type="predicted"/>
<evidence type="ECO:0000313" key="2">
    <source>
        <dbReference type="Proteomes" id="UP001569414"/>
    </source>
</evidence>
<comment type="caution">
    <text evidence="1">The sequence shown here is derived from an EMBL/GenBank/DDBJ whole genome shotgun (WGS) entry which is preliminary data.</text>
</comment>
<name>A0ABV4NK39_9GAMM</name>